<reference evidence="1 2" key="1">
    <citation type="submission" date="2014-06" db="EMBL/GenBank/DDBJ databases">
        <title>Whole Genome Sequences of Three Symbiotic Endozoicomonas Bacteria.</title>
        <authorList>
            <person name="Neave M.J."/>
            <person name="Apprill A."/>
            <person name="Voolstra C.R."/>
        </authorList>
    </citation>
    <scope>NUCLEOTIDE SEQUENCE [LARGE SCALE GENOMIC DNA]</scope>
    <source>
        <strain evidence="1 2">DSM 22380</strain>
    </source>
</reference>
<keyword evidence="2" id="KW-1185">Reference proteome</keyword>
<organism evidence="1 2">
    <name type="scientific">Endozoicomonas elysicola</name>
    <dbReference type="NCBI Taxonomy" id="305900"/>
    <lineage>
        <taxon>Bacteria</taxon>
        <taxon>Pseudomonadati</taxon>
        <taxon>Pseudomonadota</taxon>
        <taxon>Gammaproteobacteria</taxon>
        <taxon>Oceanospirillales</taxon>
        <taxon>Endozoicomonadaceae</taxon>
        <taxon>Endozoicomonas</taxon>
    </lineage>
</organism>
<sequence length="282" mass="31765">MATPDLIQLSWARNIQYHYNKIGFRAAVGAIFSFSGKMRRISLTDAQNYINKHPNSSLVPVLQKKLSKRKIDLMSSEVTSVSISNPQGQLKRLKLEPFCMDYKQLSSRDQAGKILFRADEILKSHPELPGIAVTYSANHGQTMAVINCYNNKQWKTGISGSNQAEVMKEMEWLQRDGGRFQHLQHRVRIAPLSTMKYTSFNMKKAVTDQELKVSLDYLDKLIADGWQVLGWQTPVSLKNKDAPFAVGGGVSSKVMPEAHKQLIQGKLIGYQGNNVRRPSDRG</sequence>
<accession>A0A081K8U1</accession>
<dbReference type="eggNOG" id="ENOG50348NJ">
    <property type="taxonomic scope" value="Bacteria"/>
</dbReference>
<evidence type="ECO:0000313" key="1">
    <source>
        <dbReference type="EMBL" id="KEI70567.1"/>
    </source>
</evidence>
<dbReference type="AlphaFoldDB" id="A0A081K8U1"/>
<dbReference type="STRING" id="305900.GV64_07290"/>
<comment type="caution">
    <text evidence="1">The sequence shown here is derived from an EMBL/GenBank/DDBJ whole genome shotgun (WGS) entry which is preliminary data.</text>
</comment>
<name>A0A081K8U1_9GAMM</name>
<protein>
    <submittedName>
        <fullName evidence="1">Uncharacterized protein</fullName>
    </submittedName>
</protein>
<proteinExistence type="predicted"/>
<gene>
    <name evidence="1" type="ORF">GV64_07290</name>
</gene>
<dbReference type="Proteomes" id="UP000027997">
    <property type="component" value="Unassembled WGS sequence"/>
</dbReference>
<dbReference type="EMBL" id="JOJP01000001">
    <property type="protein sequence ID" value="KEI70567.1"/>
    <property type="molecule type" value="Genomic_DNA"/>
</dbReference>
<evidence type="ECO:0000313" key="2">
    <source>
        <dbReference type="Proteomes" id="UP000027997"/>
    </source>
</evidence>